<gene>
    <name evidence="2" type="ORF">BCR34DRAFT_560646</name>
</gene>
<keyword evidence="1" id="KW-0472">Membrane</keyword>
<keyword evidence="1" id="KW-1133">Transmembrane helix</keyword>
<dbReference type="EMBL" id="MCFA01000034">
    <property type="protein sequence ID" value="ORY14323.1"/>
    <property type="molecule type" value="Genomic_DNA"/>
</dbReference>
<comment type="caution">
    <text evidence="2">The sequence shown here is derived from an EMBL/GenBank/DDBJ whole genome shotgun (WGS) entry which is preliminary data.</text>
</comment>
<keyword evidence="1" id="KW-0812">Transmembrane</keyword>
<dbReference type="AlphaFoldDB" id="A0A1Y1ZVN3"/>
<evidence type="ECO:0000256" key="1">
    <source>
        <dbReference type="SAM" id="Phobius"/>
    </source>
</evidence>
<proteinExistence type="predicted"/>
<reference evidence="2 3" key="1">
    <citation type="submission" date="2016-07" db="EMBL/GenBank/DDBJ databases">
        <title>Pervasive Adenine N6-methylation of Active Genes in Fungi.</title>
        <authorList>
            <consortium name="DOE Joint Genome Institute"/>
            <person name="Mondo S.J."/>
            <person name="Dannebaum R.O."/>
            <person name="Kuo R.C."/>
            <person name="Labutti K."/>
            <person name="Haridas S."/>
            <person name="Kuo A."/>
            <person name="Salamov A."/>
            <person name="Ahrendt S.R."/>
            <person name="Lipzen A."/>
            <person name="Sullivan W."/>
            <person name="Andreopoulos W.B."/>
            <person name="Clum A."/>
            <person name="Lindquist E."/>
            <person name="Daum C."/>
            <person name="Ramamoorthy G.K."/>
            <person name="Gryganskyi A."/>
            <person name="Culley D."/>
            <person name="Magnuson J.K."/>
            <person name="James T.Y."/>
            <person name="O'Malley M.A."/>
            <person name="Stajich J.E."/>
            <person name="Spatafora J.W."/>
            <person name="Visel A."/>
            <person name="Grigoriev I.V."/>
        </authorList>
    </citation>
    <scope>NUCLEOTIDE SEQUENCE [LARGE SCALE GENOMIC DNA]</scope>
    <source>
        <strain evidence="2 3">CBS 115471</strain>
    </source>
</reference>
<keyword evidence="3" id="KW-1185">Reference proteome</keyword>
<accession>A0A1Y1ZVN3</accession>
<dbReference type="Proteomes" id="UP000193144">
    <property type="component" value="Unassembled WGS sequence"/>
</dbReference>
<name>A0A1Y1ZVN3_9PLEO</name>
<feature type="transmembrane region" description="Helical" evidence="1">
    <location>
        <begin position="6"/>
        <end position="28"/>
    </location>
</feature>
<protein>
    <submittedName>
        <fullName evidence="2">Uncharacterized protein</fullName>
    </submittedName>
</protein>
<evidence type="ECO:0000313" key="3">
    <source>
        <dbReference type="Proteomes" id="UP000193144"/>
    </source>
</evidence>
<organism evidence="2 3">
    <name type="scientific">Clohesyomyces aquaticus</name>
    <dbReference type="NCBI Taxonomy" id="1231657"/>
    <lineage>
        <taxon>Eukaryota</taxon>
        <taxon>Fungi</taxon>
        <taxon>Dikarya</taxon>
        <taxon>Ascomycota</taxon>
        <taxon>Pezizomycotina</taxon>
        <taxon>Dothideomycetes</taxon>
        <taxon>Pleosporomycetidae</taxon>
        <taxon>Pleosporales</taxon>
        <taxon>Lindgomycetaceae</taxon>
        <taxon>Clohesyomyces</taxon>
    </lineage>
</organism>
<sequence>MLFYAHFKLGYVLLGSLLHYLYCSFLVVRCQPSNTRSVHLASQQHELDRNGPHPHRSFTSNVFSKIFGRSGQWRIEQPVQFR</sequence>
<evidence type="ECO:0000313" key="2">
    <source>
        <dbReference type="EMBL" id="ORY14323.1"/>
    </source>
</evidence>